<evidence type="ECO:0000313" key="1">
    <source>
        <dbReference type="EMBL" id="GAA4383524.1"/>
    </source>
</evidence>
<dbReference type="RefSeq" id="WP_344989817.1">
    <property type="nucleotide sequence ID" value="NZ_BAABFR010000002.1"/>
</dbReference>
<keyword evidence="2" id="KW-1185">Reference proteome</keyword>
<comment type="caution">
    <text evidence="1">The sequence shown here is derived from an EMBL/GenBank/DDBJ whole genome shotgun (WGS) entry which is preliminary data.</text>
</comment>
<organism evidence="1 2">
    <name type="scientific">Tsukamurella soli</name>
    <dbReference type="NCBI Taxonomy" id="644556"/>
    <lineage>
        <taxon>Bacteria</taxon>
        <taxon>Bacillati</taxon>
        <taxon>Actinomycetota</taxon>
        <taxon>Actinomycetes</taxon>
        <taxon>Mycobacteriales</taxon>
        <taxon>Tsukamurellaceae</taxon>
        <taxon>Tsukamurella</taxon>
    </lineage>
</organism>
<proteinExistence type="predicted"/>
<gene>
    <name evidence="1" type="ORF">GCM10023147_02850</name>
</gene>
<sequence length="617" mass="67592">MDVELFDRFLHRVRPKLAASGVSHVLYRIVADKAAAAEVVLLPDPGARNPLIGLSHVPSANGVVYIQNLAGHPEPSFRAFTVVDGGDASAFGGGEGPFDITPGALPEYPLLNLLLTRIAHGDVKVPWQHEPAVWVLRASLADMVGDVAGSGLDDAAGARWRAEQVLYDGIARRTAVLRRASVPVAEGDVEASRAAVIREVAFLAGLDWDDLDISTLASELGYSADEARWWRPRGIGCLEQIDLPEIEESLGWLGAHFPATTDLVESILRDFIDRLNEHVVPVAAQFESRWHTKDRTHLLSFVRALRQGASAEEGILASYSRGEDGELTLHARWQATGGVDLLAVRSTGAADGAVLVSAGGETGWTANALNRDDDHGTGQWNLADELQFLLPVESAETLMALRRVVQGRARYDEDCVPFEWFRRAVLADVVANLEGTAAEVPEHRRMDHEQRLGEPSLVTETRKLLRDGAGTPEMLIDIFLVWLVMKHGATLIAAAYPEAPQLASEDLDWDSVWDKLADAIDTVIRPLQWDDLRVGPLAEHWAIPLDTAEWLRPEGIGPQQFRLLPDETESIIRCANRSPIPLSHLRRRVEKLLGPDVPVLWDLVSAVPGLEQPWLGG</sequence>
<name>A0ABP8J1Y2_9ACTN</name>
<accession>A0ABP8J1Y2</accession>
<protein>
    <submittedName>
        <fullName evidence="1">Uncharacterized protein</fullName>
    </submittedName>
</protein>
<dbReference type="Proteomes" id="UP001500635">
    <property type="component" value="Unassembled WGS sequence"/>
</dbReference>
<dbReference type="EMBL" id="BAABFR010000002">
    <property type="protein sequence ID" value="GAA4383524.1"/>
    <property type="molecule type" value="Genomic_DNA"/>
</dbReference>
<reference evidence="2" key="1">
    <citation type="journal article" date="2019" name="Int. J. Syst. Evol. Microbiol.">
        <title>The Global Catalogue of Microorganisms (GCM) 10K type strain sequencing project: providing services to taxonomists for standard genome sequencing and annotation.</title>
        <authorList>
            <consortium name="The Broad Institute Genomics Platform"/>
            <consortium name="The Broad Institute Genome Sequencing Center for Infectious Disease"/>
            <person name="Wu L."/>
            <person name="Ma J."/>
        </authorList>
    </citation>
    <scope>NUCLEOTIDE SEQUENCE [LARGE SCALE GENOMIC DNA]</scope>
    <source>
        <strain evidence="2">JCM 17688</strain>
    </source>
</reference>
<evidence type="ECO:0000313" key="2">
    <source>
        <dbReference type="Proteomes" id="UP001500635"/>
    </source>
</evidence>